<organism evidence="1 2">
    <name type="scientific">Candidatus Thiomargarita nelsonii</name>
    <dbReference type="NCBI Taxonomy" id="1003181"/>
    <lineage>
        <taxon>Bacteria</taxon>
        <taxon>Pseudomonadati</taxon>
        <taxon>Pseudomonadota</taxon>
        <taxon>Gammaproteobacteria</taxon>
        <taxon>Thiotrichales</taxon>
        <taxon>Thiotrichaceae</taxon>
        <taxon>Thiomargarita</taxon>
    </lineage>
</organism>
<evidence type="ECO:0008006" key="3">
    <source>
        <dbReference type="Google" id="ProtNLM"/>
    </source>
</evidence>
<gene>
    <name evidence="1" type="ORF">PN36_26470</name>
</gene>
<dbReference type="EMBL" id="JSZA02000155">
    <property type="protein sequence ID" value="KHD07700.1"/>
    <property type="molecule type" value="Genomic_DNA"/>
</dbReference>
<keyword evidence="2" id="KW-1185">Reference proteome</keyword>
<name>A0A0A6PA88_9GAMM</name>
<proteinExistence type="predicted"/>
<evidence type="ECO:0000313" key="1">
    <source>
        <dbReference type="EMBL" id="KHD07700.1"/>
    </source>
</evidence>
<dbReference type="AlphaFoldDB" id="A0A0A6PA88"/>
<comment type="caution">
    <text evidence="1">The sequence shown here is derived from an EMBL/GenBank/DDBJ whole genome shotgun (WGS) entry which is preliminary data.</text>
</comment>
<evidence type="ECO:0000313" key="2">
    <source>
        <dbReference type="Proteomes" id="UP000030428"/>
    </source>
</evidence>
<sequence>MESESNHLDLLVKDNQQRQIVIEIQNSQTPDYLERLLYGVSKVIIIGVLYFNFGKGEDYVYYNANDFRGIHTGEILSFLRKGNNKKYQRCKDIYPEYYLIHVERFKDVIGSELDEWIYMLKHSAVPTNFKAKNLDIARKKLALMEMSQEERKTYERYMMAMVENEGVLEAARNEGVQKGLQKGRDEGSTNAKLEIAKKMQESGMDIETIASLTGLSQDAIKSS</sequence>
<dbReference type="Proteomes" id="UP000030428">
    <property type="component" value="Unassembled WGS sequence"/>
</dbReference>
<protein>
    <recommendedName>
        <fullName evidence="3">Transposase</fullName>
    </recommendedName>
</protein>
<reference evidence="1 2" key="1">
    <citation type="journal article" date="2016" name="Front. Microbiol.">
        <title>Single-Cell (Meta-)Genomics of a Dimorphic Candidatus Thiomargarita nelsonii Reveals Genomic Plasticity.</title>
        <authorList>
            <person name="Flood B.E."/>
            <person name="Fliss P."/>
            <person name="Jones D.S."/>
            <person name="Dick G.J."/>
            <person name="Jain S."/>
            <person name="Kaster A.K."/>
            <person name="Winkel M."/>
            <person name="Mussmann M."/>
            <person name="Bailey J."/>
        </authorList>
    </citation>
    <scope>NUCLEOTIDE SEQUENCE [LARGE SCALE GENOMIC DNA]</scope>
    <source>
        <strain evidence="1">Hydrate Ridge</strain>
    </source>
</reference>
<accession>A0A0A6PA88</accession>
<dbReference type="Pfam" id="PF12784">
    <property type="entry name" value="PDDEXK_2"/>
    <property type="match status" value="1"/>
</dbReference>